<organism evidence="1 2">
    <name type="scientific">Callipepla squamata</name>
    <name type="common">Scaled quail</name>
    <dbReference type="NCBI Taxonomy" id="9009"/>
    <lineage>
        <taxon>Eukaryota</taxon>
        <taxon>Metazoa</taxon>
        <taxon>Chordata</taxon>
        <taxon>Craniata</taxon>
        <taxon>Vertebrata</taxon>
        <taxon>Euteleostomi</taxon>
        <taxon>Archelosauria</taxon>
        <taxon>Archosauria</taxon>
        <taxon>Dinosauria</taxon>
        <taxon>Saurischia</taxon>
        <taxon>Theropoda</taxon>
        <taxon>Coelurosauria</taxon>
        <taxon>Aves</taxon>
        <taxon>Neognathae</taxon>
        <taxon>Galloanserae</taxon>
        <taxon>Galliformes</taxon>
        <taxon>Odontophoridae</taxon>
        <taxon>Callipepla</taxon>
    </lineage>
</organism>
<proteinExistence type="predicted"/>
<accession>A0A226NAR3</accession>
<dbReference type="AlphaFoldDB" id="A0A226NAR3"/>
<evidence type="ECO:0000313" key="1">
    <source>
        <dbReference type="EMBL" id="OXB64582.1"/>
    </source>
</evidence>
<comment type="caution">
    <text evidence="1">The sequence shown here is derived from an EMBL/GenBank/DDBJ whole genome shotgun (WGS) entry which is preliminary data.</text>
</comment>
<dbReference type="EMBL" id="MCFN01000116">
    <property type="protein sequence ID" value="OXB64582.1"/>
    <property type="molecule type" value="Genomic_DNA"/>
</dbReference>
<sequence>MVEIKNFLSRRALIMYFFSKNALISSQHPEASIQAVFSDAQMHIWALEGKQFLFPAFLLL</sequence>
<dbReference type="STRING" id="9009.A0A226NAR3"/>
<reference evidence="1 2" key="1">
    <citation type="submission" date="2016-07" db="EMBL/GenBank/DDBJ databases">
        <title>Disparate Historic Effective Population Sizes Predicted by Modern Levels of Genome Diversity for the Scaled Quail (Callipepla squamata) and the Northern Bobwhite (Colinus virginianus): Inferences from First and Second Generation Draft Genome Assemblies for Sympatric New World Quail.</title>
        <authorList>
            <person name="Oldeschulte D.L."/>
            <person name="Halley Y.A."/>
            <person name="Bhattarai E.K."/>
            <person name="Brashear W.A."/>
            <person name="Hill J."/>
            <person name="Metz R.P."/>
            <person name="Johnson C.D."/>
            <person name="Rollins D."/>
            <person name="Peterson M.J."/>
            <person name="Bickhart D.M."/>
            <person name="Decker J.E."/>
            <person name="Seabury C.M."/>
        </authorList>
    </citation>
    <scope>NUCLEOTIDE SEQUENCE [LARGE SCALE GENOMIC DNA]</scope>
    <source>
        <strain evidence="1 2">Texas</strain>
        <tissue evidence="1">Leg muscle</tissue>
    </source>
</reference>
<name>A0A226NAR3_CALSU</name>
<evidence type="ECO:0000313" key="2">
    <source>
        <dbReference type="Proteomes" id="UP000198323"/>
    </source>
</evidence>
<dbReference type="Proteomes" id="UP000198323">
    <property type="component" value="Unassembled WGS sequence"/>
</dbReference>
<protein>
    <submittedName>
        <fullName evidence="1">Uncharacterized protein</fullName>
    </submittedName>
</protein>
<gene>
    <name evidence="1" type="ORF">ASZ78_016034</name>
</gene>
<keyword evidence="2" id="KW-1185">Reference proteome</keyword>